<dbReference type="RefSeq" id="WP_111321033.1">
    <property type="nucleotide sequence ID" value="NZ_QKZT01000014.1"/>
</dbReference>
<protein>
    <recommendedName>
        <fullName evidence="4">DUF2911 family protein</fullName>
    </recommendedName>
</protein>
<evidence type="ECO:0008006" key="4">
    <source>
        <dbReference type="Google" id="ProtNLM"/>
    </source>
</evidence>
<feature type="chain" id="PRO_5016029214" description="DUF2911 family protein" evidence="1">
    <location>
        <begin position="21"/>
        <end position="290"/>
    </location>
</feature>
<dbReference type="AlphaFoldDB" id="A0A2W7QUB0"/>
<keyword evidence="1" id="KW-0732">Signal</keyword>
<dbReference type="OrthoDB" id="978542at2"/>
<evidence type="ECO:0000313" key="3">
    <source>
        <dbReference type="Proteomes" id="UP000248882"/>
    </source>
</evidence>
<feature type="signal peptide" evidence="1">
    <location>
        <begin position="1"/>
        <end position="20"/>
    </location>
</feature>
<proteinExistence type="predicted"/>
<evidence type="ECO:0000256" key="1">
    <source>
        <dbReference type="SAM" id="SignalP"/>
    </source>
</evidence>
<dbReference type="Pfam" id="PF11138">
    <property type="entry name" value="DUF2911"/>
    <property type="match status" value="1"/>
</dbReference>
<dbReference type="EMBL" id="QKZT01000014">
    <property type="protein sequence ID" value="PZX49670.1"/>
    <property type="molecule type" value="Genomic_DNA"/>
</dbReference>
<dbReference type="InterPro" id="IPR021314">
    <property type="entry name" value="DUF2911"/>
</dbReference>
<accession>A0A2W7QUB0</accession>
<dbReference type="Proteomes" id="UP000248882">
    <property type="component" value="Unassembled WGS sequence"/>
</dbReference>
<keyword evidence="3" id="KW-1185">Reference proteome</keyword>
<evidence type="ECO:0000313" key="2">
    <source>
        <dbReference type="EMBL" id="PZX49670.1"/>
    </source>
</evidence>
<name>A0A2W7QUB0_9BACT</name>
<reference evidence="2 3" key="1">
    <citation type="submission" date="2018-06" db="EMBL/GenBank/DDBJ databases">
        <title>Genomic Encyclopedia of Archaeal and Bacterial Type Strains, Phase II (KMG-II): from individual species to whole genera.</title>
        <authorList>
            <person name="Goeker M."/>
        </authorList>
    </citation>
    <scope>NUCLEOTIDE SEQUENCE [LARGE SCALE GENOMIC DNA]</scope>
    <source>
        <strain evidence="2 3">DSM 19830</strain>
    </source>
</reference>
<gene>
    <name evidence="2" type="ORF">LV85_03113</name>
</gene>
<comment type="caution">
    <text evidence="2">The sequence shown here is derived from an EMBL/GenBank/DDBJ whole genome shotgun (WGS) entry which is preliminary data.</text>
</comment>
<sequence length="290" mass="32477">MKQKFAFTLAFFLCSLLSFAQQIQMPQASPSAKITQKVGLTDVTVDYSRPSMKDRKIFGELVPYGQVWRTGANGATVLSFSTDVLIDGKKIPAGQYALYSIPGKSEWTMILSKNIKLWGAIGYQQSDDIIRFKAQPSKLSKENETFEISFENMSDTGSDLSLKWDKTRVDFRVETEVDPLVMAQIKEFVIDGNSTDPSLLYSAASYYYTNSKDMNQAYTWINESVASDPKYWTMHLKAKIEAVLGKKTDAVETAEEAIDLAEEAGNQDYVGLNERLIKSLNPNYAIGIVK</sequence>
<organism evidence="2 3">
    <name type="scientific">Algoriphagus chordae</name>
    <dbReference type="NCBI Taxonomy" id="237019"/>
    <lineage>
        <taxon>Bacteria</taxon>
        <taxon>Pseudomonadati</taxon>
        <taxon>Bacteroidota</taxon>
        <taxon>Cytophagia</taxon>
        <taxon>Cytophagales</taxon>
        <taxon>Cyclobacteriaceae</taxon>
        <taxon>Algoriphagus</taxon>
    </lineage>
</organism>